<dbReference type="InterPro" id="IPR029499">
    <property type="entry name" value="PduO-typ"/>
</dbReference>
<evidence type="ECO:0000256" key="3">
    <source>
        <dbReference type="ARBA" id="ARBA00011233"/>
    </source>
</evidence>
<evidence type="ECO:0000256" key="2">
    <source>
        <dbReference type="ARBA" id="ARBA00007487"/>
    </source>
</evidence>
<dbReference type="InterPro" id="IPR036451">
    <property type="entry name" value="CblAdoTrfase-like_sf"/>
</dbReference>
<evidence type="ECO:0000256" key="15">
    <source>
        <dbReference type="RuleBase" id="RU366026"/>
    </source>
</evidence>
<evidence type="ECO:0000256" key="14">
    <source>
        <dbReference type="ARBA" id="ARBA00048692"/>
    </source>
</evidence>
<dbReference type="GO" id="GO:0009236">
    <property type="term" value="P:cobalamin biosynthetic process"/>
    <property type="evidence" value="ECO:0007669"/>
    <property type="project" value="UniProtKB-UniRule"/>
</dbReference>
<evidence type="ECO:0000256" key="6">
    <source>
        <dbReference type="ARBA" id="ARBA00022573"/>
    </source>
</evidence>
<dbReference type="Gene3D" id="1.20.1200.10">
    <property type="entry name" value="Cobalamin adenosyltransferase-like"/>
    <property type="match status" value="1"/>
</dbReference>
<evidence type="ECO:0000256" key="7">
    <source>
        <dbReference type="ARBA" id="ARBA00022679"/>
    </source>
</evidence>
<protein>
    <recommendedName>
        <fullName evidence="5 15">Corrinoid adenosyltransferase</fullName>
        <ecNumber evidence="4 15">2.5.1.17</ecNumber>
    </recommendedName>
    <alternativeName>
        <fullName evidence="10 15">Cob(II)alamin adenosyltransferase</fullName>
    </alternativeName>
    <alternativeName>
        <fullName evidence="12 15">Cob(II)yrinic acid a,c-diamide adenosyltransferase</fullName>
    </alternativeName>
    <alternativeName>
        <fullName evidence="11 15">Cobinamide/cobalamin adenosyltransferase</fullName>
    </alternativeName>
</protein>
<comment type="catalytic activity">
    <reaction evidence="13 15">
        <text>2 cob(II)yrinate a,c diamide + reduced [electron-transfer flavoprotein] + 2 ATP = 2 adenosylcob(III)yrinate a,c-diamide + 2 triphosphate + oxidized [electron-transfer flavoprotein] + 3 H(+)</text>
        <dbReference type="Rhea" id="RHEA:11528"/>
        <dbReference type="Rhea" id="RHEA-COMP:10685"/>
        <dbReference type="Rhea" id="RHEA-COMP:10686"/>
        <dbReference type="ChEBI" id="CHEBI:15378"/>
        <dbReference type="ChEBI" id="CHEBI:18036"/>
        <dbReference type="ChEBI" id="CHEBI:30616"/>
        <dbReference type="ChEBI" id="CHEBI:57692"/>
        <dbReference type="ChEBI" id="CHEBI:58307"/>
        <dbReference type="ChEBI" id="CHEBI:58503"/>
        <dbReference type="ChEBI" id="CHEBI:58537"/>
        <dbReference type="EC" id="2.5.1.17"/>
    </reaction>
</comment>
<dbReference type="RefSeq" id="WP_045923273.1">
    <property type="nucleotide sequence ID" value="NZ_JBHTHW010000005.1"/>
</dbReference>
<keyword evidence="9 15" id="KW-0067">ATP-binding</keyword>
<evidence type="ECO:0000256" key="5">
    <source>
        <dbReference type="ARBA" id="ARBA00020963"/>
    </source>
</evidence>
<dbReference type="SUPFAM" id="SSF89028">
    <property type="entry name" value="Cobalamin adenosyltransferase-like"/>
    <property type="match status" value="1"/>
</dbReference>
<dbReference type="STRING" id="1218508.JG29_14460"/>
<dbReference type="GO" id="GO:0008817">
    <property type="term" value="F:corrinoid adenosyltransferase activity"/>
    <property type="evidence" value="ECO:0007669"/>
    <property type="project" value="UniProtKB-UniRule"/>
</dbReference>
<evidence type="ECO:0000313" key="18">
    <source>
        <dbReference type="Proteomes" id="UP000033695"/>
    </source>
</evidence>
<keyword evidence="18" id="KW-1185">Reference proteome</keyword>
<sequence>MKIYTKTGDLGQTKIVGGKILPKNNIRIKAYGGIDELNSWVGYTRSLTNKTTNELDKELEEVQQLLFDCGKDLATLDRGEQNKFIFNPDSISWLEQSIDSKSQQLPAISKFILPAGSQLASALQVARTITRRVERDVVELKQKEKINPKVLIFINRLSDYFFINARYANYLLKSKETFYRNSKNVFK</sequence>
<keyword evidence="6 15" id="KW-0169">Cobalamin biosynthesis</keyword>
<evidence type="ECO:0000256" key="4">
    <source>
        <dbReference type="ARBA" id="ARBA00012454"/>
    </source>
</evidence>
<dbReference type="GO" id="GO:0005524">
    <property type="term" value="F:ATP binding"/>
    <property type="evidence" value="ECO:0007669"/>
    <property type="project" value="UniProtKB-UniRule"/>
</dbReference>
<evidence type="ECO:0000259" key="16">
    <source>
        <dbReference type="Pfam" id="PF01923"/>
    </source>
</evidence>
<proteinExistence type="inferred from homology"/>
<dbReference type="InterPro" id="IPR016030">
    <property type="entry name" value="CblAdoTrfase-like"/>
</dbReference>
<dbReference type="PANTHER" id="PTHR12213:SF0">
    <property type="entry name" value="CORRINOID ADENOSYLTRANSFERASE MMAB"/>
    <property type="match status" value="1"/>
</dbReference>
<dbReference type="EC" id="2.5.1.17" evidence="4 15"/>
<organism evidence="17 18">
    <name type="scientific">Bombilactobacillus mellis</name>
    <dbReference type="NCBI Taxonomy" id="1218508"/>
    <lineage>
        <taxon>Bacteria</taxon>
        <taxon>Bacillati</taxon>
        <taxon>Bacillota</taxon>
        <taxon>Bacilli</taxon>
        <taxon>Lactobacillales</taxon>
        <taxon>Lactobacillaceae</taxon>
        <taxon>Bombilactobacillus</taxon>
    </lineage>
</organism>
<name>A0A0F4KT48_9LACO</name>
<comment type="pathway">
    <text evidence="1 15">Cofactor biosynthesis; adenosylcobalamin biosynthesis; adenosylcobalamin from cob(II)yrinate a,c-diamide: step 2/7.</text>
</comment>
<dbReference type="Pfam" id="PF01923">
    <property type="entry name" value="Cob_adeno_trans"/>
    <property type="match status" value="1"/>
</dbReference>
<evidence type="ECO:0000256" key="8">
    <source>
        <dbReference type="ARBA" id="ARBA00022741"/>
    </source>
</evidence>
<comment type="subunit">
    <text evidence="3">Homotrimer.</text>
</comment>
<evidence type="ECO:0000256" key="12">
    <source>
        <dbReference type="ARBA" id="ARBA00033354"/>
    </source>
</evidence>
<dbReference type="OrthoDB" id="9778896at2"/>
<comment type="catalytic activity">
    <reaction evidence="14 15">
        <text>2 cob(II)alamin + reduced [electron-transfer flavoprotein] + 2 ATP = 2 adenosylcob(III)alamin + 2 triphosphate + oxidized [electron-transfer flavoprotein] + 3 H(+)</text>
        <dbReference type="Rhea" id="RHEA:28671"/>
        <dbReference type="Rhea" id="RHEA-COMP:10685"/>
        <dbReference type="Rhea" id="RHEA-COMP:10686"/>
        <dbReference type="ChEBI" id="CHEBI:15378"/>
        <dbReference type="ChEBI" id="CHEBI:16304"/>
        <dbReference type="ChEBI" id="CHEBI:18036"/>
        <dbReference type="ChEBI" id="CHEBI:18408"/>
        <dbReference type="ChEBI" id="CHEBI:30616"/>
        <dbReference type="ChEBI" id="CHEBI:57692"/>
        <dbReference type="ChEBI" id="CHEBI:58307"/>
        <dbReference type="EC" id="2.5.1.17"/>
    </reaction>
</comment>
<evidence type="ECO:0000256" key="9">
    <source>
        <dbReference type="ARBA" id="ARBA00022840"/>
    </source>
</evidence>
<dbReference type="UniPathway" id="UPA00148">
    <property type="reaction ID" value="UER00233"/>
</dbReference>
<dbReference type="FunFam" id="1.20.1200.10:FF:000001">
    <property type="entry name" value="Cob(I)yrinic acid a,c-diamide adenosyltransferase"/>
    <property type="match status" value="1"/>
</dbReference>
<evidence type="ECO:0000256" key="10">
    <source>
        <dbReference type="ARBA" id="ARBA00031529"/>
    </source>
</evidence>
<evidence type="ECO:0000256" key="13">
    <source>
        <dbReference type="ARBA" id="ARBA00048555"/>
    </source>
</evidence>
<keyword evidence="8 15" id="KW-0547">Nucleotide-binding</keyword>
<comment type="caution">
    <text evidence="17">The sequence shown here is derived from an EMBL/GenBank/DDBJ whole genome shotgun (WGS) entry which is preliminary data.</text>
</comment>
<comment type="similarity">
    <text evidence="2 15">Belongs to the Cob(I)alamin adenosyltransferase family.</text>
</comment>
<evidence type="ECO:0000256" key="11">
    <source>
        <dbReference type="ARBA" id="ARBA00033334"/>
    </source>
</evidence>
<evidence type="ECO:0000256" key="1">
    <source>
        <dbReference type="ARBA" id="ARBA00005121"/>
    </source>
</evidence>
<dbReference type="AlphaFoldDB" id="A0A0F4KT48"/>
<reference evidence="17 18" key="1">
    <citation type="submission" date="2014-12" db="EMBL/GenBank/DDBJ databases">
        <title>Comparative genomics of the lactic acid bacteria isolated from the honey bee gut.</title>
        <authorList>
            <person name="Ellegaard K.M."/>
            <person name="Tamarit D."/>
            <person name="Javelind E."/>
            <person name="Olofsson T."/>
            <person name="Andersson S.G."/>
            <person name="Vasquez A."/>
        </authorList>
    </citation>
    <scope>NUCLEOTIDE SEQUENCE [LARGE SCALE GENOMIC DNA]</scope>
    <source>
        <strain evidence="17 18">Hon2</strain>
    </source>
</reference>
<dbReference type="EMBL" id="JXBZ01000009">
    <property type="protein sequence ID" value="KJY48386.1"/>
    <property type="molecule type" value="Genomic_DNA"/>
</dbReference>
<dbReference type="Proteomes" id="UP000033695">
    <property type="component" value="Unassembled WGS sequence"/>
</dbReference>
<dbReference type="PATRIC" id="fig|1218508.4.peg.1438"/>
<evidence type="ECO:0000313" key="17">
    <source>
        <dbReference type="EMBL" id="KJY48386.1"/>
    </source>
</evidence>
<feature type="domain" description="Cobalamin adenosyltransferase-like" evidence="16">
    <location>
        <begin position="3"/>
        <end position="168"/>
    </location>
</feature>
<dbReference type="HOGENOM" id="CLU_083486_0_1_9"/>
<keyword evidence="7 15" id="KW-0808">Transferase</keyword>
<dbReference type="PANTHER" id="PTHR12213">
    <property type="entry name" value="CORRINOID ADENOSYLTRANSFERASE"/>
    <property type="match status" value="1"/>
</dbReference>
<dbReference type="NCBIfam" id="TIGR00636">
    <property type="entry name" value="PduO_Nterm"/>
    <property type="match status" value="1"/>
</dbReference>
<accession>A0A0F4KT48</accession>
<gene>
    <name evidence="17" type="ORF">JG29_14460</name>
</gene>